<dbReference type="GO" id="GO:0003676">
    <property type="term" value="F:nucleic acid binding"/>
    <property type="evidence" value="ECO:0007669"/>
    <property type="project" value="InterPro"/>
</dbReference>
<dbReference type="PANTHER" id="PTHR47074:SF49">
    <property type="entry name" value="POLYNUCLEOTIDYL TRANSFERASE, RIBONUCLEASE H-LIKE SUPERFAMILY PROTEIN"/>
    <property type="match status" value="1"/>
</dbReference>
<accession>A0A8X7VJU1</accession>
<protein>
    <recommendedName>
        <fullName evidence="1">RNase H type-1 domain-containing protein</fullName>
    </recommendedName>
</protein>
<dbReference type="CDD" id="cd06222">
    <property type="entry name" value="RNase_H_like"/>
    <property type="match status" value="1"/>
</dbReference>
<dbReference type="Pfam" id="PF13456">
    <property type="entry name" value="RVT_3"/>
    <property type="match status" value="1"/>
</dbReference>
<dbReference type="EMBL" id="JAAMPC010000005">
    <property type="protein sequence ID" value="KAG2312587.1"/>
    <property type="molecule type" value="Genomic_DNA"/>
</dbReference>
<evidence type="ECO:0000313" key="3">
    <source>
        <dbReference type="Proteomes" id="UP000886595"/>
    </source>
</evidence>
<dbReference type="InterPro" id="IPR044730">
    <property type="entry name" value="RNase_H-like_dom_plant"/>
</dbReference>
<organism evidence="2 3">
    <name type="scientific">Brassica carinata</name>
    <name type="common">Ethiopian mustard</name>
    <name type="synonym">Abyssinian cabbage</name>
    <dbReference type="NCBI Taxonomy" id="52824"/>
    <lineage>
        <taxon>Eukaryota</taxon>
        <taxon>Viridiplantae</taxon>
        <taxon>Streptophyta</taxon>
        <taxon>Embryophyta</taxon>
        <taxon>Tracheophyta</taxon>
        <taxon>Spermatophyta</taxon>
        <taxon>Magnoliopsida</taxon>
        <taxon>eudicotyledons</taxon>
        <taxon>Gunneridae</taxon>
        <taxon>Pentapetalae</taxon>
        <taxon>rosids</taxon>
        <taxon>malvids</taxon>
        <taxon>Brassicales</taxon>
        <taxon>Brassicaceae</taxon>
        <taxon>Brassiceae</taxon>
        <taxon>Brassica</taxon>
    </lineage>
</organism>
<evidence type="ECO:0000313" key="2">
    <source>
        <dbReference type="EMBL" id="KAG2312587.1"/>
    </source>
</evidence>
<gene>
    <name evidence="2" type="ORF">Bca52824_024144</name>
</gene>
<comment type="caution">
    <text evidence="2">The sequence shown here is derived from an EMBL/GenBank/DDBJ whole genome shotgun (WGS) entry which is preliminary data.</text>
</comment>
<dbReference type="GO" id="GO:0004523">
    <property type="term" value="F:RNA-DNA hybrid ribonuclease activity"/>
    <property type="evidence" value="ECO:0007669"/>
    <property type="project" value="InterPro"/>
</dbReference>
<keyword evidence="3" id="KW-1185">Reference proteome</keyword>
<feature type="domain" description="RNase H type-1" evidence="1">
    <location>
        <begin position="44"/>
        <end position="160"/>
    </location>
</feature>
<reference evidence="2 3" key="1">
    <citation type="submission" date="2020-02" db="EMBL/GenBank/DDBJ databases">
        <authorList>
            <person name="Ma Q."/>
            <person name="Huang Y."/>
            <person name="Song X."/>
            <person name="Pei D."/>
        </authorList>
    </citation>
    <scope>NUCLEOTIDE SEQUENCE [LARGE SCALE GENOMIC DNA]</scope>
    <source>
        <strain evidence="2">Sxm20200214</strain>
        <tissue evidence="2">Leaf</tissue>
    </source>
</reference>
<evidence type="ECO:0000259" key="1">
    <source>
        <dbReference type="Pfam" id="PF13456"/>
    </source>
</evidence>
<dbReference type="AlphaFoldDB" id="A0A8X7VJU1"/>
<dbReference type="Proteomes" id="UP000886595">
    <property type="component" value="Unassembled WGS sequence"/>
</dbReference>
<dbReference type="InterPro" id="IPR002156">
    <property type="entry name" value="RNaseH_domain"/>
</dbReference>
<dbReference type="OrthoDB" id="1026034at2759"/>
<sequence>MEESIVWLNLHGILPESSCDVQLDVGASRSWEKPPFLFLKCNVGSSWSSDAFTSGASWILRDSFGHTRLHSRRSFSGVSSALQGDLLALTWATEAMKDLKFKNVLVEFSSTEAAGALNDPLSRPFAYQACHDILRAVHSLVGSKLLLVPVSNNVAAFEIAYSVTRDHRLQSYVARFGPRWLNSLIMMEATQST</sequence>
<dbReference type="InterPro" id="IPR052929">
    <property type="entry name" value="RNase_H-like_EbsB-rel"/>
</dbReference>
<name>A0A8X7VJU1_BRACI</name>
<proteinExistence type="predicted"/>
<dbReference type="PANTHER" id="PTHR47074">
    <property type="entry name" value="BNAC02G40300D PROTEIN"/>
    <property type="match status" value="1"/>
</dbReference>